<gene>
    <name evidence="5" type="ORF">FZO89_06835</name>
</gene>
<feature type="region of interest" description="Disordered" evidence="2">
    <location>
        <begin position="225"/>
        <end position="246"/>
    </location>
</feature>
<feature type="chain" id="PRO_5022781730" evidence="3">
    <location>
        <begin position="20"/>
        <end position="342"/>
    </location>
</feature>
<name>A0A5D4XMS6_9GAMM</name>
<dbReference type="RefSeq" id="WP_149102538.1">
    <property type="nucleotide sequence ID" value="NZ_VTFT01000001.1"/>
</dbReference>
<evidence type="ECO:0000256" key="2">
    <source>
        <dbReference type="SAM" id="MobiDB-lite"/>
    </source>
</evidence>
<keyword evidence="6" id="KW-1185">Reference proteome</keyword>
<dbReference type="OrthoDB" id="9771666at2"/>
<dbReference type="InterPro" id="IPR049492">
    <property type="entry name" value="BD-FAE-like_dom"/>
</dbReference>
<dbReference type="InterPro" id="IPR029058">
    <property type="entry name" value="AB_hydrolase_fold"/>
</dbReference>
<sequence>MRVRILLAGMLASMATASAEPPAGPASAEDAGVVRIEIWPAGHAPDHAGTLPPQRIVDRGRLADGSRDRVITGVRRPYFVVHRPPHPDGTALLVAPGGGYERVVLDKEGTTLVPAFAGSGITLFVLRYRLPGDGHAEGADVALADAQRSLRMIRACAPAWGLDPARVGMLGFSAGGHLAASLGTRFDESLQPPIDAYDATSARPDFLLLGYPVIDMAGRDAHAGSRRRLLGPAPSPDSLRRYSPQHAVDGRTPPTFLLHASDDTSVPVRNSLVFHAALRAAGVPAELHVYAAGGHGFGTHAIADNRLAGWPRLAIDWIHSLPPRADAVPAPVTGCPRIAPES</sequence>
<dbReference type="EMBL" id="VTFT01000001">
    <property type="protein sequence ID" value="TYT25988.1"/>
    <property type="molecule type" value="Genomic_DNA"/>
</dbReference>
<dbReference type="Pfam" id="PF20434">
    <property type="entry name" value="BD-FAE"/>
    <property type="match status" value="1"/>
</dbReference>
<keyword evidence="3" id="KW-0732">Signal</keyword>
<dbReference type="SUPFAM" id="SSF53474">
    <property type="entry name" value="alpha/beta-Hydrolases"/>
    <property type="match status" value="1"/>
</dbReference>
<dbReference type="GO" id="GO:0016787">
    <property type="term" value="F:hydrolase activity"/>
    <property type="evidence" value="ECO:0007669"/>
    <property type="project" value="UniProtKB-KW"/>
</dbReference>
<dbReference type="InterPro" id="IPR050300">
    <property type="entry name" value="GDXG_lipolytic_enzyme"/>
</dbReference>
<proteinExistence type="predicted"/>
<dbReference type="Proteomes" id="UP000324973">
    <property type="component" value="Unassembled WGS sequence"/>
</dbReference>
<reference evidence="5 6" key="1">
    <citation type="submission" date="2019-08" db="EMBL/GenBank/DDBJ databases">
        <title>Luteimonas viscosus sp. nov., isolated from soil of a sunflower field.</title>
        <authorList>
            <person name="Jianli Z."/>
            <person name="Ying Z."/>
        </authorList>
    </citation>
    <scope>NUCLEOTIDE SEQUENCE [LARGE SCALE GENOMIC DNA]</scope>
    <source>
        <strain evidence="5 6">XBU10</strain>
    </source>
</reference>
<feature type="domain" description="BD-FAE-like" evidence="4">
    <location>
        <begin position="110"/>
        <end position="278"/>
    </location>
</feature>
<dbReference type="PANTHER" id="PTHR48081">
    <property type="entry name" value="AB HYDROLASE SUPERFAMILY PROTEIN C4A8.06C"/>
    <property type="match status" value="1"/>
</dbReference>
<evidence type="ECO:0000256" key="3">
    <source>
        <dbReference type="SAM" id="SignalP"/>
    </source>
</evidence>
<feature type="signal peptide" evidence="3">
    <location>
        <begin position="1"/>
        <end position="19"/>
    </location>
</feature>
<organism evidence="5 6">
    <name type="scientific">Luteimonas viscosa</name>
    <dbReference type="NCBI Taxonomy" id="1132694"/>
    <lineage>
        <taxon>Bacteria</taxon>
        <taxon>Pseudomonadati</taxon>
        <taxon>Pseudomonadota</taxon>
        <taxon>Gammaproteobacteria</taxon>
        <taxon>Lysobacterales</taxon>
        <taxon>Lysobacteraceae</taxon>
        <taxon>Luteimonas</taxon>
    </lineage>
</organism>
<dbReference type="Gene3D" id="3.40.50.1820">
    <property type="entry name" value="alpha/beta hydrolase"/>
    <property type="match status" value="1"/>
</dbReference>
<accession>A0A5D4XMS6</accession>
<comment type="caution">
    <text evidence="5">The sequence shown here is derived from an EMBL/GenBank/DDBJ whole genome shotgun (WGS) entry which is preliminary data.</text>
</comment>
<dbReference type="AlphaFoldDB" id="A0A5D4XMS6"/>
<dbReference type="PANTHER" id="PTHR48081:SF6">
    <property type="entry name" value="PEPTIDASE S9 PROLYL OLIGOPEPTIDASE CATALYTIC DOMAIN-CONTAINING PROTEIN"/>
    <property type="match status" value="1"/>
</dbReference>
<protein>
    <submittedName>
        <fullName evidence="5">Alpha/beta hydrolase</fullName>
    </submittedName>
</protein>
<keyword evidence="1 5" id="KW-0378">Hydrolase</keyword>
<evidence type="ECO:0000256" key="1">
    <source>
        <dbReference type="ARBA" id="ARBA00022801"/>
    </source>
</evidence>
<evidence type="ECO:0000313" key="5">
    <source>
        <dbReference type="EMBL" id="TYT25988.1"/>
    </source>
</evidence>
<evidence type="ECO:0000259" key="4">
    <source>
        <dbReference type="Pfam" id="PF20434"/>
    </source>
</evidence>
<evidence type="ECO:0000313" key="6">
    <source>
        <dbReference type="Proteomes" id="UP000324973"/>
    </source>
</evidence>